<feature type="domain" description="EamA" evidence="7">
    <location>
        <begin position="153"/>
        <end position="274"/>
    </location>
</feature>
<evidence type="ECO:0000256" key="2">
    <source>
        <dbReference type="ARBA" id="ARBA00009853"/>
    </source>
</evidence>
<dbReference type="InterPro" id="IPR037185">
    <property type="entry name" value="EmrE-like"/>
</dbReference>
<comment type="similarity">
    <text evidence="2">Belongs to the drug/metabolite transporter (DMT) superfamily. 10 TMS drug/metabolite exporter (DME) (TC 2.A.7.3) family.</text>
</comment>
<dbReference type="PANTHER" id="PTHR22911">
    <property type="entry name" value="ACYL-MALONYL CONDENSING ENZYME-RELATED"/>
    <property type="match status" value="1"/>
</dbReference>
<dbReference type="SUPFAM" id="SSF103481">
    <property type="entry name" value="Multidrug resistance efflux transporter EmrE"/>
    <property type="match status" value="2"/>
</dbReference>
<keyword evidence="5 6" id="KW-0472">Membrane</keyword>
<feature type="domain" description="EamA" evidence="7">
    <location>
        <begin position="6"/>
        <end position="138"/>
    </location>
</feature>
<evidence type="ECO:0000256" key="1">
    <source>
        <dbReference type="ARBA" id="ARBA00004141"/>
    </source>
</evidence>
<organism evidence="8 9">
    <name type="scientific">Donghicola mangrovi</name>
    <dbReference type="NCBI Taxonomy" id="2729614"/>
    <lineage>
        <taxon>Bacteria</taxon>
        <taxon>Pseudomonadati</taxon>
        <taxon>Pseudomonadota</taxon>
        <taxon>Alphaproteobacteria</taxon>
        <taxon>Rhodobacterales</taxon>
        <taxon>Roseobacteraceae</taxon>
        <taxon>Donghicola</taxon>
    </lineage>
</organism>
<evidence type="ECO:0000313" key="9">
    <source>
        <dbReference type="Proteomes" id="UP000592216"/>
    </source>
</evidence>
<dbReference type="InterPro" id="IPR000620">
    <property type="entry name" value="EamA_dom"/>
</dbReference>
<evidence type="ECO:0000259" key="7">
    <source>
        <dbReference type="Pfam" id="PF00892"/>
    </source>
</evidence>
<dbReference type="PANTHER" id="PTHR22911:SF6">
    <property type="entry name" value="SOLUTE CARRIER FAMILY 35 MEMBER G1"/>
    <property type="match status" value="1"/>
</dbReference>
<feature type="transmembrane region" description="Helical" evidence="6">
    <location>
        <begin position="37"/>
        <end position="55"/>
    </location>
</feature>
<dbReference type="GO" id="GO:0016020">
    <property type="term" value="C:membrane"/>
    <property type="evidence" value="ECO:0007669"/>
    <property type="project" value="UniProtKB-SubCell"/>
</dbReference>
<keyword evidence="3 6" id="KW-0812">Transmembrane</keyword>
<name>A0A850Q1C2_9RHOB</name>
<dbReference type="Proteomes" id="UP000592216">
    <property type="component" value="Unassembled WGS sequence"/>
</dbReference>
<evidence type="ECO:0000256" key="3">
    <source>
        <dbReference type="ARBA" id="ARBA00022692"/>
    </source>
</evidence>
<dbReference type="AlphaFoldDB" id="A0A850Q1C2"/>
<keyword evidence="4 6" id="KW-1133">Transmembrane helix</keyword>
<accession>A0A850Q1C2</accession>
<feature type="transmembrane region" description="Helical" evidence="6">
    <location>
        <begin position="262"/>
        <end position="279"/>
    </location>
</feature>
<feature type="transmembrane region" description="Helical" evidence="6">
    <location>
        <begin position="178"/>
        <end position="198"/>
    </location>
</feature>
<protein>
    <submittedName>
        <fullName evidence="8">DMT family transporter</fullName>
    </submittedName>
</protein>
<reference evidence="8 9" key="1">
    <citation type="submission" date="2020-04" db="EMBL/GenBank/DDBJ databases">
        <title>Donghicola sp., a member of the Rhodobacteraceae family isolated from mangrove forest in Thailand.</title>
        <authorList>
            <person name="Charoenyingcharoen P."/>
            <person name="Yukphan P."/>
        </authorList>
    </citation>
    <scope>NUCLEOTIDE SEQUENCE [LARGE SCALE GENOMIC DNA]</scope>
    <source>
        <strain evidence="8 9">B5-SW-15</strain>
    </source>
</reference>
<feature type="transmembrane region" description="Helical" evidence="6">
    <location>
        <begin position="210"/>
        <end position="229"/>
    </location>
</feature>
<dbReference type="RefSeq" id="WP_177157016.1">
    <property type="nucleotide sequence ID" value="NZ_JABCJE010000002.1"/>
</dbReference>
<dbReference type="Pfam" id="PF00892">
    <property type="entry name" value="EamA"/>
    <property type="match status" value="2"/>
</dbReference>
<comment type="subcellular location">
    <subcellularLocation>
        <location evidence="1">Membrane</location>
        <topology evidence="1">Multi-pass membrane protein</topology>
    </subcellularLocation>
</comment>
<evidence type="ECO:0000256" key="6">
    <source>
        <dbReference type="SAM" id="Phobius"/>
    </source>
</evidence>
<evidence type="ECO:0000256" key="5">
    <source>
        <dbReference type="ARBA" id="ARBA00023136"/>
    </source>
</evidence>
<evidence type="ECO:0000256" key="4">
    <source>
        <dbReference type="ARBA" id="ARBA00022989"/>
    </source>
</evidence>
<feature type="transmembrane region" description="Helical" evidence="6">
    <location>
        <begin position="147"/>
        <end position="166"/>
    </location>
</feature>
<sequence>MSPVLRGSLWMSGAILSFTAMAIAGREVSTNLDTFEIMLYRSAIGFLIVLTVATLTGKRGDIRTDRLPLHLVRNLFHFTAQNLWFFAITVVPLAQVFAIEFSAPLWALLLSAIILNEKLTRSRVLAGIAGFIGILIITRPGTSAMGWAQITPALAAIGFAASAVTTRLLTRHERITSIMFWLTGMQFVFGLVCAGIDFDISLPTMENLPLVTLIAVCGVTAHFCLTTALSLAPAAIVMPIDFLRLPLIAAIGSLMYSEKIDLYVALGALIIITANYGNIRHETRLKR</sequence>
<feature type="transmembrane region" description="Helical" evidence="6">
    <location>
        <begin position="236"/>
        <end position="256"/>
    </location>
</feature>
<feature type="transmembrane region" description="Helical" evidence="6">
    <location>
        <begin position="7"/>
        <end position="25"/>
    </location>
</feature>
<comment type="caution">
    <text evidence="8">The sequence shown here is derived from an EMBL/GenBank/DDBJ whole genome shotgun (WGS) entry which is preliminary data.</text>
</comment>
<proteinExistence type="inferred from homology"/>
<feature type="transmembrane region" description="Helical" evidence="6">
    <location>
        <begin position="67"/>
        <end position="87"/>
    </location>
</feature>
<gene>
    <name evidence="8" type="ORF">HJ536_05895</name>
</gene>
<dbReference type="EMBL" id="JABCJE010000002">
    <property type="protein sequence ID" value="NVO22886.1"/>
    <property type="molecule type" value="Genomic_DNA"/>
</dbReference>
<feature type="transmembrane region" description="Helical" evidence="6">
    <location>
        <begin position="93"/>
        <end position="115"/>
    </location>
</feature>
<feature type="transmembrane region" description="Helical" evidence="6">
    <location>
        <begin position="124"/>
        <end position="141"/>
    </location>
</feature>
<evidence type="ECO:0000313" key="8">
    <source>
        <dbReference type="EMBL" id="NVO22886.1"/>
    </source>
</evidence>